<feature type="region of interest" description="Disordered" evidence="1">
    <location>
        <begin position="58"/>
        <end position="90"/>
    </location>
</feature>
<evidence type="ECO:0000256" key="1">
    <source>
        <dbReference type="SAM" id="MobiDB-lite"/>
    </source>
</evidence>
<evidence type="ECO:0000313" key="3">
    <source>
        <dbReference type="Proteomes" id="UP000306317"/>
    </source>
</evidence>
<evidence type="ECO:0000313" key="2">
    <source>
        <dbReference type="EMBL" id="THD09449.1"/>
    </source>
</evidence>
<dbReference type="Proteomes" id="UP000306317">
    <property type="component" value="Unassembled WGS sequence"/>
</dbReference>
<reference evidence="2 3" key="1">
    <citation type="submission" date="2017-02" db="EMBL/GenBank/DDBJ databases">
        <title>Whole genome sequencing of Rhodanobacter lindaniclasticus DSM 17932.</title>
        <authorList>
            <person name="Kumar S."/>
            <person name="Patil P."/>
            <person name="Patil P.B."/>
        </authorList>
    </citation>
    <scope>NUCLEOTIDE SEQUENCE [LARGE SCALE GENOMIC DNA]</scope>
    <source>
        <strain evidence="2 3">DSM 17932</strain>
    </source>
</reference>
<name>A0A4S3KL25_9GAMM</name>
<organism evidence="2 3">
    <name type="scientific">Rhodanobacter lindaniclasticus</name>
    <dbReference type="NCBI Taxonomy" id="75310"/>
    <lineage>
        <taxon>Bacteria</taxon>
        <taxon>Pseudomonadati</taxon>
        <taxon>Pseudomonadota</taxon>
        <taxon>Gammaproteobacteria</taxon>
        <taxon>Lysobacterales</taxon>
        <taxon>Rhodanobacteraceae</taxon>
        <taxon>Rhodanobacter</taxon>
    </lineage>
</organism>
<dbReference type="OrthoDB" id="9854615at2"/>
<accession>A0A4S3KL25</accession>
<dbReference type="RefSeq" id="WP_136257096.1">
    <property type="nucleotide sequence ID" value="NZ_MWIO01000008.1"/>
</dbReference>
<sequence>MIERDDKPYRSKTLLSAYRELLDRLNREKAKPDCDLDPEAVAGITDYLLDRIDAYRPSIGAGGAEKNPPENAQFATPENPRNNDEATGAR</sequence>
<dbReference type="EMBL" id="MWIO01000008">
    <property type="protein sequence ID" value="THD09449.1"/>
    <property type="molecule type" value="Genomic_DNA"/>
</dbReference>
<protein>
    <submittedName>
        <fullName evidence="2">Uncharacterized protein</fullName>
    </submittedName>
</protein>
<dbReference type="AlphaFoldDB" id="A0A4S3KL25"/>
<gene>
    <name evidence="2" type="ORF">B1991_02290</name>
</gene>
<keyword evidence="3" id="KW-1185">Reference proteome</keyword>
<comment type="caution">
    <text evidence="2">The sequence shown here is derived from an EMBL/GenBank/DDBJ whole genome shotgun (WGS) entry which is preliminary data.</text>
</comment>
<proteinExistence type="predicted"/>